<keyword evidence="4" id="KW-1185">Reference proteome</keyword>
<organism evidence="3 4">
    <name type="scientific">Orlajensenia leifsoniae</name>
    <dbReference type="NCBI Taxonomy" id="2561933"/>
    <lineage>
        <taxon>Bacteria</taxon>
        <taxon>Bacillati</taxon>
        <taxon>Actinomycetota</taxon>
        <taxon>Actinomycetes</taxon>
        <taxon>Micrococcales</taxon>
        <taxon>Microbacteriaceae</taxon>
        <taxon>Orlajensenia</taxon>
    </lineage>
</organism>
<dbReference type="PROSITE" id="PS00101">
    <property type="entry name" value="HEXAPEP_TRANSFERASES"/>
    <property type="match status" value="1"/>
</dbReference>
<dbReference type="InterPro" id="IPR001451">
    <property type="entry name" value="Hexapep"/>
</dbReference>
<evidence type="ECO:0000313" key="3">
    <source>
        <dbReference type="EMBL" id="TFV96956.1"/>
    </source>
</evidence>
<dbReference type="InterPro" id="IPR011004">
    <property type="entry name" value="Trimer_LpxA-like_sf"/>
</dbReference>
<comment type="caution">
    <text evidence="3">The sequence shown here is derived from an EMBL/GenBank/DDBJ whole genome shotgun (WGS) entry which is preliminary data.</text>
</comment>
<dbReference type="PANTHER" id="PTHR23416">
    <property type="entry name" value="SIALIC ACID SYNTHASE-RELATED"/>
    <property type="match status" value="1"/>
</dbReference>
<keyword evidence="3" id="KW-0012">Acyltransferase</keyword>
<proteinExistence type="predicted"/>
<dbReference type="InterPro" id="IPR051159">
    <property type="entry name" value="Hexapeptide_acetyltransf"/>
</dbReference>
<dbReference type="CDD" id="cd04647">
    <property type="entry name" value="LbH_MAT_like"/>
    <property type="match status" value="1"/>
</dbReference>
<dbReference type="SUPFAM" id="SSF51161">
    <property type="entry name" value="Trimeric LpxA-like enzymes"/>
    <property type="match status" value="1"/>
</dbReference>
<reference evidence="3 4" key="1">
    <citation type="journal article" date="2018" name="J. Microbiol.">
        <title>Leifsonia flava sp. nov., a novel actinobacterium isolated from the rhizosphere of Aquilegia viridiflora.</title>
        <authorList>
            <person name="Cai Y."/>
            <person name="Tao W.Z."/>
            <person name="Ma Y.J."/>
            <person name="Cheng J."/>
            <person name="Zhang M.Y."/>
            <person name="Zhang Y.X."/>
        </authorList>
    </citation>
    <scope>NUCLEOTIDE SEQUENCE [LARGE SCALE GENOMIC DNA]</scope>
    <source>
        <strain evidence="3 4">SYP-B2174</strain>
    </source>
</reference>
<gene>
    <name evidence="3" type="ORF">E4M00_12935</name>
</gene>
<dbReference type="EMBL" id="SPQZ01000004">
    <property type="protein sequence ID" value="TFV96956.1"/>
    <property type="molecule type" value="Genomic_DNA"/>
</dbReference>
<protein>
    <submittedName>
        <fullName evidence="3">Acyltransferase</fullName>
    </submittedName>
</protein>
<dbReference type="Proteomes" id="UP000298127">
    <property type="component" value="Unassembled WGS sequence"/>
</dbReference>
<evidence type="ECO:0000256" key="2">
    <source>
        <dbReference type="ARBA" id="ARBA00022737"/>
    </source>
</evidence>
<dbReference type="RefSeq" id="WP_135120912.1">
    <property type="nucleotide sequence ID" value="NZ_SPQZ01000004.1"/>
</dbReference>
<evidence type="ECO:0000256" key="1">
    <source>
        <dbReference type="ARBA" id="ARBA00022679"/>
    </source>
</evidence>
<name>A0A4Y9R0S5_9MICO</name>
<keyword evidence="1 3" id="KW-0808">Transferase</keyword>
<evidence type="ECO:0000313" key="4">
    <source>
        <dbReference type="Proteomes" id="UP000298127"/>
    </source>
</evidence>
<dbReference type="Pfam" id="PF00132">
    <property type="entry name" value="Hexapep"/>
    <property type="match status" value="1"/>
</dbReference>
<accession>A0A4Y9R0S5</accession>
<dbReference type="InterPro" id="IPR018357">
    <property type="entry name" value="Hexapep_transf_CS"/>
</dbReference>
<dbReference type="Gene3D" id="2.160.10.10">
    <property type="entry name" value="Hexapeptide repeat proteins"/>
    <property type="match status" value="1"/>
</dbReference>
<sequence length="160" mass="17129">MKTWLARVSVGTVRTSRRWVLWGKSHGHIEWGEKFVVGPRARVARGVDIAVGDRVNIGADVVVQTHLEIGDDVMVSSSVAFIGNDHDFSDPALSIQQQPLLERSRILLGGDNLIGFGTTILGNVTIGRGVIVGAGSLVTSDLPADTVCVGRPAKPVRARR</sequence>
<dbReference type="GO" id="GO:0016746">
    <property type="term" value="F:acyltransferase activity"/>
    <property type="evidence" value="ECO:0007669"/>
    <property type="project" value="UniProtKB-KW"/>
</dbReference>
<keyword evidence="2" id="KW-0677">Repeat</keyword>
<dbReference type="AlphaFoldDB" id="A0A4Y9R0S5"/>